<keyword evidence="3 6" id="KW-0368">Histidine biosynthesis</keyword>
<dbReference type="CDD" id="cd04723">
    <property type="entry name" value="HisA_HisF"/>
    <property type="match status" value="1"/>
</dbReference>
<organism evidence="7 9">
    <name type="scientific">Agathobacter rectalis</name>
    <dbReference type="NCBI Taxonomy" id="39491"/>
    <lineage>
        <taxon>Bacteria</taxon>
        <taxon>Bacillati</taxon>
        <taxon>Bacillota</taxon>
        <taxon>Clostridia</taxon>
        <taxon>Lachnospirales</taxon>
        <taxon>Lachnospiraceae</taxon>
        <taxon>Agathobacter</taxon>
    </lineage>
</organism>
<dbReference type="GO" id="GO:0005737">
    <property type="term" value="C:cytoplasm"/>
    <property type="evidence" value="ECO:0007669"/>
    <property type="project" value="TreeGrafter"/>
</dbReference>
<dbReference type="InterPro" id="IPR044524">
    <property type="entry name" value="Isoase_HisA-like"/>
</dbReference>
<dbReference type="EMBL" id="CVRQ01000022">
    <property type="protein sequence ID" value="CRL38956.1"/>
    <property type="molecule type" value="Genomic_DNA"/>
</dbReference>
<keyword evidence="4 7" id="KW-0413">Isomerase</keyword>
<evidence type="ECO:0000313" key="8">
    <source>
        <dbReference type="EMBL" id="CUN26602.1"/>
    </source>
</evidence>
<protein>
    <submittedName>
        <fullName evidence="8">1-(5-phosphoribosyl)-5-[(5-phosphoribosylamino)m ethylideneamino] imidazole-4-carboxamide isomerase</fullName>
    </submittedName>
    <submittedName>
        <fullName evidence="7">APG10 (Albino and pale green 10) 1-(5-phosphoribosyl)-5-[(5-phosphoribosylamino)methylideneamino]imid azole-4-carboxamide isomerase</fullName>
    </submittedName>
</protein>
<dbReference type="InterPro" id="IPR006062">
    <property type="entry name" value="His_biosynth"/>
</dbReference>
<proteinExistence type="inferred from homology"/>
<accession>A0A0M6WNK2</accession>
<dbReference type="GO" id="GO:0000162">
    <property type="term" value="P:L-tryptophan biosynthetic process"/>
    <property type="evidence" value="ECO:0007669"/>
    <property type="project" value="TreeGrafter"/>
</dbReference>
<dbReference type="EMBL" id="CYXM01000019">
    <property type="protein sequence ID" value="CUN26602.1"/>
    <property type="molecule type" value="Genomic_DNA"/>
</dbReference>
<dbReference type="NCBIfam" id="TIGR02129">
    <property type="entry name" value="hisA_euk"/>
    <property type="match status" value="1"/>
</dbReference>
<dbReference type="OrthoDB" id="9807749at2"/>
<dbReference type="SUPFAM" id="SSF51366">
    <property type="entry name" value="Ribulose-phoshate binding barrel"/>
    <property type="match status" value="1"/>
</dbReference>
<keyword evidence="9" id="KW-1185">Reference proteome</keyword>
<sequence>MEFRPCIDIHNGKVKQIVGGSLKDRGDFASENFVSEQDSRFYADMYRKSGIKGGHIILLNSVDSEYYEDTKEQAVMALEAYPQGLQVGGGITADNAMEFIDAGAAAVIVTSYVFKDGRINYANLNRLKDTVGSDRLVLDLSCRKKDGQYYIVTDRWQKFTDEAVTTELLDKLSSYCCEFLVHAVDVEGRVNGIEKELVAMLGSWGRIPVTYAGGVSSFDDLKCIRQLGQNHLNVTIGSALDLFGGEMEYDKVIAFCNNKEI</sequence>
<keyword evidence="2 6" id="KW-0028">Amino-acid biosynthesis</keyword>
<reference evidence="7" key="1">
    <citation type="submission" date="2015-05" db="EMBL/GenBank/DDBJ databases">
        <authorList>
            <person name="Wang D.B."/>
            <person name="Wang M."/>
        </authorList>
    </citation>
    <scope>NUCLEOTIDE SEQUENCE [LARGE SCALE GENOMIC DNA]</scope>
    <source>
        <strain evidence="7">T1-815</strain>
    </source>
</reference>
<dbReference type="Proteomes" id="UP000095673">
    <property type="component" value="Unassembled WGS sequence"/>
</dbReference>
<evidence type="ECO:0000256" key="2">
    <source>
        <dbReference type="ARBA" id="ARBA00022605"/>
    </source>
</evidence>
<evidence type="ECO:0000313" key="7">
    <source>
        <dbReference type="EMBL" id="CRL38956.1"/>
    </source>
</evidence>
<dbReference type="AlphaFoldDB" id="A0A0M6WNK2"/>
<dbReference type="InterPro" id="IPR013785">
    <property type="entry name" value="Aldolase_TIM"/>
</dbReference>
<dbReference type="InterPro" id="IPR011060">
    <property type="entry name" value="RibuloseP-bd_barrel"/>
</dbReference>
<evidence type="ECO:0000256" key="4">
    <source>
        <dbReference type="ARBA" id="ARBA00023235"/>
    </source>
</evidence>
<evidence type="ECO:0000256" key="6">
    <source>
        <dbReference type="RuleBase" id="RU003657"/>
    </source>
</evidence>
<comment type="similarity">
    <text evidence="1 6">Belongs to the HisA/HisF family.</text>
</comment>
<dbReference type="Gene3D" id="3.20.20.70">
    <property type="entry name" value="Aldolase class I"/>
    <property type="match status" value="1"/>
</dbReference>
<dbReference type="RefSeq" id="WP_055062061.1">
    <property type="nucleotide sequence ID" value="NZ_CVRQ01000022.1"/>
</dbReference>
<dbReference type="GO" id="GO:0000105">
    <property type="term" value="P:L-histidine biosynthetic process"/>
    <property type="evidence" value="ECO:0007669"/>
    <property type="project" value="UniProtKB-KW"/>
</dbReference>
<reference evidence="9" key="2">
    <citation type="submission" date="2015-05" db="EMBL/GenBank/DDBJ databases">
        <authorList>
            <consortium name="Pathogen Informatics"/>
        </authorList>
    </citation>
    <scope>NUCLEOTIDE SEQUENCE [LARGE SCALE GENOMIC DNA]</scope>
    <source>
        <strain evidence="8 10">2789STDY5834968</strain>
        <strain evidence="9">T1-815</strain>
    </source>
</reference>
<dbReference type="Proteomes" id="UP000049472">
    <property type="component" value="Unassembled WGS sequence"/>
</dbReference>
<evidence type="ECO:0000256" key="1">
    <source>
        <dbReference type="ARBA" id="ARBA00009667"/>
    </source>
</evidence>
<dbReference type="GO" id="GO:0003949">
    <property type="term" value="F:1-(5-phosphoribosyl)-5-[(5-phosphoribosylamino)methylideneamino]imidazole-4-carboxamide isomerase activity"/>
    <property type="evidence" value="ECO:0007669"/>
    <property type="project" value="InterPro"/>
</dbReference>
<dbReference type="PANTHER" id="PTHR43090:SF2">
    <property type="entry name" value="1-(5-PHOSPHORIBOSYL)-5-[(5-PHOSPHORIBOSYLAMINO)METHYLIDENEAMINO] IMIDAZOLE-4-CARBOXAMIDE ISOMERASE"/>
    <property type="match status" value="1"/>
</dbReference>
<dbReference type="Pfam" id="PF00977">
    <property type="entry name" value="His_biosynth"/>
    <property type="match status" value="1"/>
</dbReference>
<evidence type="ECO:0000256" key="3">
    <source>
        <dbReference type="ARBA" id="ARBA00023102"/>
    </source>
</evidence>
<evidence type="ECO:0000313" key="10">
    <source>
        <dbReference type="Proteomes" id="UP000095673"/>
    </source>
</evidence>
<evidence type="ECO:0000256" key="5">
    <source>
        <dbReference type="ARBA" id="ARBA00029440"/>
    </source>
</evidence>
<comment type="pathway">
    <text evidence="5">Amino-acid biosynthesis.</text>
</comment>
<name>A0A0M6WNK2_9FIRM</name>
<dbReference type="InterPro" id="IPR011858">
    <property type="entry name" value="His6/HISN3"/>
</dbReference>
<dbReference type="PANTHER" id="PTHR43090">
    <property type="entry name" value="1-(5-PHOSPHORIBOSYL)-5-[(5-PHOSPHORIBOSYLAMINO)METHYLIDENEAMINO] IMIDAZOLE-4-CARBOXAMIDE ISOMERASE"/>
    <property type="match status" value="1"/>
</dbReference>
<evidence type="ECO:0000313" key="9">
    <source>
        <dbReference type="Proteomes" id="UP000049472"/>
    </source>
</evidence>
<gene>
    <name evidence="8" type="ORF">ERS852580_03058</name>
    <name evidence="7" type="ORF">T1815_19531</name>
</gene>